<evidence type="ECO:0000313" key="2">
    <source>
        <dbReference type="EMBL" id="KJD35903.1"/>
    </source>
</evidence>
<feature type="transmembrane region" description="Helical" evidence="1">
    <location>
        <begin position="6"/>
        <end position="26"/>
    </location>
</feature>
<evidence type="ECO:0000256" key="1">
    <source>
        <dbReference type="SAM" id="Phobius"/>
    </source>
</evidence>
<feature type="transmembrane region" description="Helical" evidence="1">
    <location>
        <begin position="66"/>
        <end position="86"/>
    </location>
</feature>
<name>A0A0D7WB36_9FLAO</name>
<keyword evidence="3" id="KW-1185">Reference proteome</keyword>
<accession>A0A0D7WB36</accession>
<comment type="caution">
    <text evidence="2">The sequence shown here is derived from an EMBL/GenBank/DDBJ whole genome shotgun (WGS) entry which is preliminary data.</text>
</comment>
<dbReference type="PATRIC" id="fig|1435349.4.peg.2842"/>
<proteinExistence type="predicted"/>
<dbReference type="EMBL" id="JTDW01000005">
    <property type="protein sequence ID" value="KJD35903.1"/>
    <property type="molecule type" value="Genomic_DNA"/>
</dbReference>
<protein>
    <submittedName>
        <fullName evidence="2">Uncharacterized protein</fullName>
    </submittedName>
</protein>
<keyword evidence="1" id="KW-0812">Transmembrane</keyword>
<evidence type="ECO:0000313" key="3">
    <source>
        <dbReference type="Proteomes" id="UP000032578"/>
    </source>
</evidence>
<dbReference type="AlphaFoldDB" id="A0A0D7WB36"/>
<sequence>MKLNEIYFYMILFLFQFFSLIILTCSEDLKDRKHLFNYTKVALFMFSIGCIMEIFNWNYLQNFECIFFTALPLLLIFTIKILAFTFKSIFKKEPFQLYRNELSDGIWVKNRGNFKKHHFYYSIYSLSILLVPILSFTLLYIALFK</sequence>
<keyword evidence="1" id="KW-1133">Transmembrane helix</keyword>
<feature type="transmembrane region" description="Helical" evidence="1">
    <location>
        <begin position="38"/>
        <end position="60"/>
    </location>
</feature>
<dbReference type="Proteomes" id="UP000032578">
    <property type="component" value="Unassembled WGS sequence"/>
</dbReference>
<organism evidence="2 3">
    <name type="scientific">Neotamlana sedimentorum</name>
    <dbReference type="NCBI Taxonomy" id="1435349"/>
    <lineage>
        <taxon>Bacteria</taxon>
        <taxon>Pseudomonadati</taxon>
        <taxon>Bacteroidota</taxon>
        <taxon>Flavobacteriia</taxon>
        <taxon>Flavobacteriales</taxon>
        <taxon>Flavobacteriaceae</taxon>
        <taxon>Neotamlana</taxon>
    </lineage>
</organism>
<gene>
    <name evidence="2" type="ORF">PW52_09275</name>
</gene>
<feature type="transmembrane region" description="Helical" evidence="1">
    <location>
        <begin position="119"/>
        <end position="143"/>
    </location>
</feature>
<keyword evidence="1" id="KW-0472">Membrane</keyword>
<reference evidence="2 3" key="1">
    <citation type="submission" date="2014-11" db="EMBL/GenBank/DDBJ databases">
        <title>Tamlana sedimentorum sp. nov., isolated from shallow sand sediments of the Sea of Japan.</title>
        <authorList>
            <person name="Romanenko L.A."/>
        </authorList>
    </citation>
    <scope>NUCLEOTIDE SEQUENCE [LARGE SCALE GENOMIC DNA]</scope>
    <source>
        <strain evidence="2 3">JCM 19808</strain>
    </source>
</reference>
<dbReference type="STRING" id="1435349.PW52_09275"/>